<organism evidence="1 2">
    <name type="scientific">Mycena rosella</name>
    <name type="common">Pink bonnet</name>
    <name type="synonym">Agaricus rosellus</name>
    <dbReference type="NCBI Taxonomy" id="1033263"/>
    <lineage>
        <taxon>Eukaryota</taxon>
        <taxon>Fungi</taxon>
        <taxon>Dikarya</taxon>
        <taxon>Basidiomycota</taxon>
        <taxon>Agaricomycotina</taxon>
        <taxon>Agaricomycetes</taxon>
        <taxon>Agaricomycetidae</taxon>
        <taxon>Agaricales</taxon>
        <taxon>Marasmiineae</taxon>
        <taxon>Mycenaceae</taxon>
        <taxon>Mycena</taxon>
    </lineage>
</organism>
<feature type="non-terminal residue" evidence="1">
    <location>
        <position position="79"/>
    </location>
</feature>
<protein>
    <submittedName>
        <fullName evidence="1">Uncharacterized protein</fullName>
    </submittedName>
</protein>
<evidence type="ECO:0000313" key="1">
    <source>
        <dbReference type="EMBL" id="KAJ7658030.1"/>
    </source>
</evidence>
<evidence type="ECO:0000313" key="2">
    <source>
        <dbReference type="Proteomes" id="UP001221757"/>
    </source>
</evidence>
<sequence length="79" mass="9090">IPNRARAQFFLILAPTGRRLSACSMPCLLTRIYMNDPHRLFRWTALSFYKHDVRSSAHPATITSLNTSQHGCHCNMLHH</sequence>
<keyword evidence="2" id="KW-1185">Reference proteome</keyword>
<comment type="caution">
    <text evidence="1">The sequence shown here is derived from an EMBL/GenBank/DDBJ whole genome shotgun (WGS) entry which is preliminary data.</text>
</comment>
<dbReference type="Proteomes" id="UP001221757">
    <property type="component" value="Unassembled WGS sequence"/>
</dbReference>
<accession>A0AAD7CQD5</accession>
<feature type="non-terminal residue" evidence="1">
    <location>
        <position position="1"/>
    </location>
</feature>
<dbReference type="AlphaFoldDB" id="A0AAD7CQD5"/>
<reference evidence="1" key="1">
    <citation type="submission" date="2023-03" db="EMBL/GenBank/DDBJ databases">
        <title>Massive genome expansion in bonnet fungi (Mycena s.s.) driven by repeated elements and novel gene families across ecological guilds.</title>
        <authorList>
            <consortium name="Lawrence Berkeley National Laboratory"/>
            <person name="Harder C.B."/>
            <person name="Miyauchi S."/>
            <person name="Viragh M."/>
            <person name="Kuo A."/>
            <person name="Thoen E."/>
            <person name="Andreopoulos B."/>
            <person name="Lu D."/>
            <person name="Skrede I."/>
            <person name="Drula E."/>
            <person name="Henrissat B."/>
            <person name="Morin E."/>
            <person name="Kohler A."/>
            <person name="Barry K."/>
            <person name="LaButti K."/>
            <person name="Morin E."/>
            <person name="Salamov A."/>
            <person name="Lipzen A."/>
            <person name="Mereny Z."/>
            <person name="Hegedus B."/>
            <person name="Baldrian P."/>
            <person name="Stursova M."/>
            <person name="Weitz H."/>
            <person name="Taylor A."/>
            <person name="Grigoriev I.V."/>
            <person name="Nagy L.G."/>
            <person name="Martin F."/>
            <person name="Kauserud H."/>
        </authorList>
    </citation>
    <scope>NUCLEOTIDE SEQUENCE</scope>
    <source>
        <strain evidence="1">CBHHK067</strain>
    </source>
</reference>
<dbReference type="EMBL" id="JARKIE010000284">
    <property type="protein sequence ID" value="KAJ7658030.1"/>
    <property type="molecule type" value="Genomic_DNA"/>
</dbReference>
<name>A0AAD7CQD5_MYCRO</name>
<gene>
    <name evidence="1" type="ORF">B0H17DRAFT_1097458</name>
</gene>
<proteinExistence type="predicted"/>